<accession>A0A948TGN3</accession>
<dbReference type="PANTHER" id="PTHR43481:SF4">
    <property type="entry name" value="GLYCEROL-1-PHOSPHATE PHOSPHOHYDROLASE 1-RELATED"/>
    <property type="match status" value="1"/>
</dbReference>
<dbReference type="Pfam" id="PF13419">
    <property type="entry name" value="HAD_2"/>
    <property type="match status" value="1"/>
</dbReference>
<dbReference type="PANTHER" id="PTHR43481">
    <property type="entry name" value="FRUCTOSE-1-PHOSPHATE PHOSPHATASE"/>
    <property type="match status" value="1"/>
</dbReference>
<dbReference type="PRINTS" id="PR00413">
    <property type="entry name" value="HADHALOGNASE"/>
</dbReference>
<dbReference type="SFLD" id="SFLDG01129">
    <property type="entry name" value="C1.5:_HAD__Beta-PGM__Phosphata"/>
    <property type="match status" value="1"/>
</dbReference>
<proteinExistence type="predicted"/>
<dbReference type="InterPro" id="IPR041492">
    <property type="entry name" value="HAD_2"/>
</dbReference>
<dbReference type="Gene3D" id="1.10.150.240">
    <property type="entry name" value="Putative phosphatase, domain 2"/>
    <property type="match status" value="1"/>
</dbReference>
<dbReference type="CDD" id="cd07505">
    <property type="entry name" value="HAD_BPGM-like"/>
    <property type="match status" value="1"/>
</dbReference>
<reference evidence="1" key="2">
    <citation type="submission" date="2021-04" db="EMBL/GenBank/DDBJ databases">
        <authorList>
            <person name="Gilroy R."/>
        </authorList>
    </citation>
    <scope>NUCLEOTIDE SEQUENCE</scope>
    <source>
        <strain evidence="1">378</strain>
    </source>
</reference>
<protein>
    <submittedName>
        <fullName evidence="1">HAD-IA family hydrolase</fullName>
    </submittedName>
</protein>
<keyword evidence="1" id="KW-0378">Hydrolase</keyword>
<dbReference type="Gene3D" id="3.40.50.1000">
    <property type="entry name" value="HAD superfamily/HAD-like"/>
    <property type="match status" value="1"/>
</dbReference>
<name>A0A948TGN3_9GAMM</name>
<evidence type="ECO:0000313" key="2">
    <source>
        <dbReference type="Proteomes" id="UP000733611"/>
    </source>
</evidence>
<dbReference type="SUPFAM" id="SSF56784">
    <property type="entry name" value="HAD-like"/>
    <property type="match status" value="1"/>
</dbReference>
<reference evidence="1" key="1">
    <citation type="journal article" date="2021" name="PeerJ">
        <title>Extensive microbial diversity within the chicken gut microbiome revealed by metagenomics and culture.</title>
        <authorList>
            <person name="Gilroy R."/>
            <person name="Ravi A."/>
            <person name="Getino M."/>
            <person name="Pursley I."/>
            <person name="Horton D.L."/>
            <person name="Alikhan N.F."/>
            <person name="Baker D."/>
            <person name="Gharbi K."/>
            <person name="Hall N."/>
            <person name="Watson M."/>
            <person name="Adriaenssens E.M."/>
            <person name="Foster-Nyarko E."/>
            <person name="Jarju S."/>
            <person name="Secka A."/>
            <person name="Antonio M."/>
            <person name="Oren A."/>
            <person name="Chaudhuri R.R."/>
            <person name="La Ragione R."/>
            <person name="Hildebrand F."/>
            <person name="Pallen M.J."/>
        </authorList>
    </citation>
    <scope>NUCLEOTIDE SEQUENCE</scope>
    <source>
        <strain evidence="1">378</strain>
    </source>
</reference>
<dbReference type="GO" id="GO:0050308">
    <property type="term" value="F:sugar-phosphatase activity"/>
    <property type="evidence" value="ECO:0007669"/>
    <property type="project" value="TreeGrafter"/>
</dbReference>
<dbReference type="SFLD" id="SFLDG01135">
    <property type="entry name" value="C1.5.6:_HAD__Beta-PGM__Phospha"/>
    <property type="match status" value="1"/>
</dbReference>
<dbReference type="Proteomes" id="UP000733611">
    <property type="component" value="Unassembled WGS sequence"/>
</dbReference>
<dbReference type="InterPro" id="IPR006439">
    <property type="entry name" value="HAD-SF_hydro_IA"/>
</dbReference>
<gene>
    <name evidence="1" type="ORF">H9847_06700</name>
</gene>
<sequence>MPTMVAGGQNLSRMQQNSSSLILWRHPFVSMTVTVDFSRYKGFVFDLDGTLIDSMPFHIRAWQQVANEHGFAITPDFIYDRGGFSSRNIVRDMAKEGHDVGSVEDFVARKVQLYRDHIQEVPLFPEVFQILKEAHERGAKTAIGSGTQRKNVVDILAIHHIEHLVDVIVSADDVTEHKPRPETFLQAMRLMGVTPEQTLVVEDGKPGIQAAAAAHADCLIVDRGSFVELVKA</sequence>
<comment type="caution">
    <text evidence="1">The sequence shown here is derived from an EMBL/GenBank/DDBJ whole genome shotgun (WGS) entry which is preliminary data.</text>
</comment>
<dbReference type="InterPro" id="IPR023198">
    <property type="entry name" value="PGP-like_dom2"/>
</dbReference>
<organism evidence="1 2">
    <name type="scientific">Candidatus Anaerobiospirillum pullicola</name>
    <dbReference type="NCBI Taxonomy" id="2838451"/>
    <lineage>
        <taxon>Bacteria</taxon>
        <taxon>Pseudomonadati</taxon>
        <taxon>Pseudomonadota</taxon>
        <taxon>Gammaproteobacteria</taxon>
        <taxon>Aeromonadales</taxon>
        <taxon>Succinivibrionaceae</taxon>
        <taxon>Anaerobiospirillum</taxon>
    </lineage>
</organism>
<dbReference type="NCBIfam" id="TIGR01509">
    <property type="entry name" value="HAD-SF-IA-v3"/>
    <property type="match status" value="1"/>
</dbReference>
<dbReference type="EMBL" id="JAHLFE010000133">
    <property type="protein sequence ID" value="MBU3844539.1"/>
    <property type="molecule type" value="Genomic_DNA"/>
</dbReference>
<dbReference type="AlphaFoldDB" id="A0A948TGN3"/>
<dbReference type="InterPro" id="IPR051806">
    <property type="entry name" value="HAD-like_SPP"/>
</dbReference>
<dbReference type="InterPro" id="IPR036412">
    <property type="entry name" value="HAD-like_sf"/>
</dbReference>
<evidence type="ECO:0000313" key="1">
    <source>
        <dbReference type="EMBL" id="MBU3844539.1"/>
    </source>
</evidence>
<dbReference type="SFLD" id="SFLDS00003">
    <property type="entry name" value="Haloacid_Dehalogenase"/>
    <property type="match status" value="1"/>
</dbReference>
<dbReference type="InterPro" id="IPR023214">
    <property type="entry name" value="HAD_sf"/>
</dbReference>